<evidence type="ECO:0000256" key="24">
    <source>
        <dbReference type="ARBA" id="ARBA00061691"/>
    </source>
</evidence>
<evidence type="ECO:0000259" key="29">
    <source>
        <dbReference type="PROSITE" id="PS50222"/>
    </source>
</evidence>
<dbReference type="InterPro" id="IPR018247">
    <property type="entry name" value="EF_Hand_1_Ca_BS"/>
</dbReference>
<evidence type="ECO:0000256" key="26">
    <source>
        <dbReference type="PROSITE-ProRule" id="PRU00221"/>
    </source>
</evidence>
<dbReference type="SFLD" id="SFLDG01169">
    <property type="entry name" value="NADPH_oxidase_subgroup_(NOX)"/>
    <property type="match status" value="1"/>
</dbReference>
<feature type="region of interest" description="Disordered" evidence="27">
    <location>
        <begin position="1569"/>
        <end position="1617"/>
    </location>
</feature>
<dbReference type="InterPro" id="IPR013121">
    <property type="entry name" value="Fe_red_NAD-bd_6"/>
</dbReference>
<comment type="subunit">
    <text evidence="25">Component of the DCX(AMBRA1) E3 ubiquitin ligase complex.</text>
</comment>
<dbReference type="SMART" id="SM00054">
    <property type="entry name" value="EFh"/>
    <property type="match status" value="3"/>
</dbReference>
<feature type="region of interest" description="Disordered" evidence="27">
    <location>
        <begin position="1189"/>
        <end position="1266"/>
    </location>
</feature>
<evidence type="ECO:0000256" key="22">
    <source>
        <dbReference type="ARBA" id="ARBA00023242"/>
    </source>
</evidence>
<dbReference type="Gene3D" id="2.130.10.10">
    <property type="entry name" value="YVTN repeat-like/Quinoprotein amine dehydrogenase"/>
    <property type="match status" value="1"/>
</dbReference>
<keyword evidence="18" id="KW-0560">Oxidoreductase</keyword>
<feature type="compositionally biased region" description="Low complexity" evidence="27">
    <location>
        <begin position="2134"/>
        <end position="2160"/>
    </location>
</feature>
<keyword evidence="22" id="KW-0539">Nucleus</keyword>
<dbReference type="InterPro" id="IPR001680">
    <property type="entry name" value="WD40_rpt"/>
</dbReference>
<feature type="domain" description="EF-hand" evidence="29">
    <location>
        <begin position="75"/>
        <end position="110"/>
    </location>
</feature>
<feature type="transmembrane region" description="Helical" evidence="28">
    <location>
        <begin position="194"/>
        <end position="215"/>
    </location>
</feature>
<accession>A0AAV9QYY5</accession>
<feature type="compositionally biased region" description="Basic and acidic residues" evidence="27">
    <location>
        <begin position="1412"/>
        <end position="1428"/>
    </location>
</feature>
<feature type="region of interest" description="Disordered" evidence="27">
    <location>
        <begin position="1941"/>
        <end position="2011"/>
    </location>
</feature>
<feature type="compositionally biased region" description="Polar residues" evidence="27">
    <location>
        <begin position="1303"/>
        <end position="1314"/>
    </location>
</feature>
<dbReference type="GO" id="GO:0005509">
    <property type="term" value="F:calcium ion binding"/>
    <property type="evidence" value="ECO:0007669"/>
    <property type="project" value="InterPro"/>
</dbReference>
<feature type="domain" description="EF-hand" evidence="29">
    <location>
        <begin position="39"/>
        <end position="74"/>
    </location>
</feature>
<keyword evidence="32" id="KW-1185">Reference proteome</keyword>
<feature type="compositionally biased region" description="Polar residues" evidence="27">
    <location>
        <begin position="1048"/>
        <end position="1065"/>
    </location>
</feature>
<evidence type="ECO:0000256" key="13">
    <source>
        <dbReference type="ARBA" id="ARBA00022827"/>
    </source>
</evidence>
<comment type="subcellular location">
    <subcellularLocation>
        <location evidence="4">Cell junction</location>
        <location evidence="4">Focal adhesion</location>
    </subcellularLocation>
    <subcellularLocation>
        <location evidence="3">Cytoplasm</location>
        <location evidence="3">Cytoskeleton</location>
    </subcellularLocation>
    <subcellularLocation>
        <location evidence="5">Cytoplasmic vesicle</location>
        <location evidence="5">Autophagosome</location>
    </subcellularLocation>
    <subcellularLocation>
        <location evidence="2">Membrane</location>
        <topology evidence="2">Multi-pass membrane protein</topology>
    </subcellularLocation>
    <subcellularLocation>
        <location evidence="1">Nucleus</location>
    </subcellularLocation>
</comment>
<feature type="compositionally biased region" description="Polar residues" evidence="27">
    <location>
        <begin position="1113"/>
        <end position="1140"/>
    </location>
</feature>
<dbReference type="GO" id="GO:0000423">
    <property type="term" value="P:mitophagy"/>
    <property type="evidence" value="ECO:0007669"/>
    <property type="project" value="TreeGrafter"/>
</dbReference>
<feature type="region of interest" description="Disordered" evidence="27">
    <location>
        <begin position="493"/>
        <end position="561"/>
    </location>
</feature>
<evidence type="ECO:0000256" key="14">
    <source>
        <dbReference type="ARBA" id="ARBA00022837"/>
    </source>
</evidence>
<dbReference type="Pfam" id="PF08030">
    <property type="entry name" value="NAD_binding_6"/>
    <property type="match status" value="1"/>
</dbReference>
<evidence type="ECO:0000256" key="18">
    <source>
        <dbReference type="ARBA" id="ARBA00023002"/>
    </source>
</evidence>
<evidence type="ECO:0000256" key="7">
    <source>
        <dbReference type="ARBA" id="ARBA00022574"/>
    </source>
</evidence>
<feature type="compositionally biased region" description="Acidic residues" evidence="27">
    <location>
        <begin position="1595"/>
        <end position="1604"/>
    </location>
</feature>
<dbReference type="Gene3D" id="1.10.238.10">
    <property type="entry name" value="EF-hand"/>
    <property type="match status" value="1"/>
</dbReference>
<dbReference type="InterPro" id="IPR013112">
    <property type="entry name" value="FAD-bd_8"/>
</dbReference>
<dbReference type="GO" id="GO:0016020">
    <property type="term" value="C:membrane"/>
    <property type="evidence" value="ECO:0007669"/>
    <property type="project" value="UniProtKB-SubCell"/>
</dbReference>
<keyword evidence="20 28" id="KW-0472">Membrane</keyword>
<evidence type="ECO:0000256" key="2">
    <source>
        <dbReference type="ARBA" id="ARBA00004141"/>
    </source>
</evidence>
<dbReference type="Gene3D" id="2.40.30.10">
    <property type="entry name" value="Translation factors"/>
    <property type="match status" value="1"/>
</dbReference>
<keyword evidence="17 28" id="KW-1133">Transmembrane helix</keyword>
<dbReference type="FunFam" id="2.40.30.10:FF:000056">
    <property type="entry name" value="NADPH oxidase 5"/>
    <property type="match status" value="1"/>
</dbReference>
<feature type="transmembrane region" description="Helical" evidence="28">
    <location>
        <begin position="221"/>
        <end position="245"/>
    </location>
</feature>
<feature type="transmembrane region" description="Helical" evidence="28">
    <location>
        <begin position="348"/>
        <end position="367"/>
    </location>
</feature>
<keyword evidence="23" id="KW-0968">Cytoplasmic vesicle</keyword>
<dbReference type="InterPro" id="IPR017927">
    <property type="entry name" value="FAD-bd_FR_type"/>
</dbReference>
<dbReference type="SFLD" id="SFLDS00052">
    <property type="entry name" value="Ferric_Reductase_Domain"/>
    <property type="match status" value="1"/>
</dbReference>
<keyword evidence="7 26" id="KW-0853">WD repeat</keyword>
<feature type="compositionally biased region" description="Low complexity" evidence="27">
    <location>
        <begin position="1576"/>
        <end position="1590"/>
    </location>
</feature>
<dbReference type="InterPro" id="IPR011992">
    <property type="entry name" value="EF-hand-dom_pair"/>
</dbReference>
<dbReference type="Pfam" id="PF01794">
    <property type="entry name" value="Ferric_reduct"/>
    <property type="match status" value="1"/>
</dbReference>
<dbReference type="CDD" id="cd06186">
    <property type="entry name" value="NOX_Duox_like_FAD_NADP"/>
    <property type="match status" value="1"/>
</dbReference>
<feature type="compositionally biased region" description="Low complexity" evidence="27">
    <location>
        <begin position="1206"/>
        <end position="1217"/>
    </location>
</feature>
<dbReference type="GO" id="GO:0031410">
    <property type="term" value="C:cytoplasmic vesicle"/>
    <property type="evidence" value="ECO:0007669"/>
    <property type="project" value="UniProtKB-KW"/>
</dbReference>
<evidence type="ECO:0000256" key="17">
    <source>
        <dbReference type="ARBA" id="ARBA00022989"/>
    </source>
</evidence>
<dbReference type="PROSITE" id="PS00018">
    <property type="entry name" value="EF_HAND_1"/>
    <property type="match status" value="3"/>
</dbReference>
<evidence type="ECO:0000256" key="15">
    <source>
        <dbReference type="ARBA" id="ARBA00022857"/>
    </source>
</evidence>
<evidence type="ECO:0000256" key="25">
    <source>
        <dbReference type="ARBA" id="ARBA00062236"/>
    </source>
</evidence>
<sequence>MSVDEDARWLEWVTKQFETIAGDDKEIDIDEFKTALKVRESFFAERFFALFDSDGSGSISLDELLKALNLLIHGDETDKLRFLFQVYDVDGSGSIDPDELRTVLKSCLHESAISLPEEKLDDLTLVLFESADKDNSGSITFEELKAELENFPEVMENLTISAANWLKPPDLEQKKPHTPRYLTRAYWQNNSRKLLFLCVYTLLNLLLFIAAMLYHSYGGGWFMLAKGCGQCLNFNCTFVMVLMLRRCLTWLRATWVVRILPLDQNILLHQIVGYAILLFTLVHTAAHVINFARMSESSEFSLWEYLLTTRPGIGWVKGTASVTGVILQLLICLMVVCSSTFVRRSGHFEVFYLTHLSYIWVWILLIIHCANFWKWFVVPGLVFLLEKIVGIAVSRMGGLYIVEVNLLPSKVTHLVIRRPQFFQFKPGDYIYINIPVIAKYEWHPFTISSAPEESDTMWLHVRSMGQWTNRLYEYFRQPERQVVCPKRLATSLRKRRQQGKQQKDQMFLSSDSERAVASSQDDTIELTMFRQNGSQSGSASNSESHMESTPEEPGLGERGEVPPLREISAKSGENHRLCNIKCYIDGPYGTPTRQIFASEHAVLIGAGIGITPFASILQSIMYRYRMRKHNCPNCSYSWCENIKDSDMKLRKVDFIWINRDQKSFEWFVSLLTKLEMDQADGEPEGQFLEMHMYMTSALSKNDMKAIGLQMALDLLAKKEEKDSITGLRTRTQPGRPEWEKVFQKLSEENKGKVHVFYCGAPALAKVIKAHSFEAWPLYGDNRLTAAGVSSQSAEAPGSNMASRQRNSVRILSSRERGSQTFGSQRLLQLLVEEKVRWMKWQSQKVELPDSPRSTFLLAFSPDRSLMASTHVNHNIYITEVKTGKCLHSLVGHRRTPWCVTFHPTIPGLVASGCLDGEVRIWDLHGGSESWFTESNVAIASLAFHPTAQLLLIATNNELHFWDWSRPEPFAVVKTGSDTERVRLVRFDPLGHNLLTAIVNPSNQQNEEDSELPMDSVEMPHFRQRSFLPSQPVRRTPILHNFLHILSSSRSPGPNVGGEQQQQQRPPSDGASGVGEAPGMSSGPSFPGCTQHLGMVCVCTRCSVSRKRCLHAGASTSAPSDPRVSSETPTLSTANTFSSARTEPRQHTDRPSAFTAVYYSTGASLNPIMPNIIEPLPTPRPGPDWTRSLLNMREGGVGPAMLPPRTSSSSSVSLLSVLRQQGGSSQSPLYTSASDGRGFPQQGESGTRDSAGTSSGHHPFWDGSRSSSASFRNVLQCNLSRYFLEIDRIDIDPSLGGSMADGNQEPSQELLNNNMDPDRPSQSSSSSSASPTIIHYQPPPPPPPASHSLENNVPPLASRGHLNRCRACHNLLTFNQDSQRWERTHQTSSTSSSLEPSSSSSSFPSPAAAWQPEESRRTLEAQTQERRVVPEPSEQPPLPPGGAGRGAATVAFPLAPPPSQAAEQTVGLVYNQDTAQWERVYRQATTSRTTEQPEALSQEMPVDPPDEDSLRRRLLESSLLSLSRYDMSGSRDHPIYPDPARLSPAAYYAQRMIQYLSRRDSIRQRSLRYQQNHRMRTMSTSSDSPTPNPSNAMDNSDMDFDELDDNGDRARHRTPRNARMSAPSLGRFVPRRFLLPEYLPYAGIFHERGQPGLATHSSVNRVLAGASIGEGQSAVASNIANTTYRLQWWDFTKFDLPEISNASVNVLVPNCKIYNDASCDISADGQLLAVFIPSSQRGFPDEGILAIYSLAPHNLGEMLYTKRFGPNAISVSLSPMGCYVMVGLASRRILLHPSTDHMVAQVFRLQQPHGGETSMRMVFNVVYPMAPDQRRHVSINSARWLPDPAMGLAYGTNKGDLVVCRPVFYRSDGESLAEPSSEPLFSVNNSGTSRTRGSDRPGLNRSGWRLDRDMGLMNAIGLQPRNPTPSVTSQGTQTPIIQLQNAETQTERHLSEPSVSQQPPSLIAEAPSTSRAAQVPPETPESSRVQDGVQTEAPAESSGPAAGPTESAEFGSGEDALARIRRLIAEGGMTAVVQREQSTTMASMGGFGNNIIVSHRIHRGSQTGPGASRPQADPSAPPLLVPQPYPLRSLQAADPSEQLSPMWGTQVLRGPQPSGLSVTVDMDDVFGGRTDDDSLPGPSSSSLLLASPSSSSSSSSHSPLSGSGGRPNSYPGDPYSR</sequence>
<evidence type="ECO:0000256" key="16">
    <source>
        <dbReference type="ARBA" id="ARBA00022949"/>
    </source>
</evidence>
<name>A0AAV9QYY5_9TELE</name>
<evidence type="ECO:0000256" key="11">
    <source>
        <dbReference type="ARBA" id="ARBA00022737"/>
    </source>
</evidence>
<dbReference type="GO" id="GO:0000045">
    <property type="term" value="P:autophagosome assembly"/>
    <property type="evidence" value="ECO:0007669"/>
    <property type="project" value="TreeGrafter"/>
</dbReference>
<organism evidence="31 32">
    <name type="scientific">Crenichthys baileyi</name>
    <name type="common">White River springfish</name>
    <dbReference type="NCBI Taxonomy" id="28760"/>
    <lineage>
        <taxon>Eukaryota</taxon>
        <taxon>Metazoa</taxon>
        <taxon>Chordata</taxon>
        <taxon>Craniata</taxon>
        <taxon>Vertebrata</taxon>
        <taxon>Euteleostomi</taxon>
        <taxon>Actinopterygii</taxon>
        <taxon>Neopterygii</taxon>
        <taxon>Teleostei</taxon>
        <taxon>Neoteleostei</taxon>
        <taxon>Acanthomorphata</taxon>
        <taxon>Ovalentaria</taxon>
        <taxon>Atherinomorphae</taxon>
        <taxon>Cyprinodontiformes</taxon>
        <taxon>Goodeidae</taxon>
        <taxon>Crenichthys</taxon>
    </lineage>
</organism>
<dbReference type="GO" id="GO:0005925">
    <property type="term" value="C:focal adhesion"/>
    <property type="evidence" value="ECO:0007669"/>
    <property type="project" value="UniProtKB-SubCell"/>
</dbReference>
<feature type="compositionally biased region" description="Polar residues" evidence="27">
    <location>
        <begin position="1881"/>
        <end position="1890"/>
    </location>
</feature>
<dbReference type="GO" id="GO:0016491">
    <property type="term" value="F:oxidoreductase activity"/>
    <property type="evidence" value="ECO:0007669"/>
    <property type="project" value="UniProtKB-KW"/>
</dbReference>
<dbReference type="GO" id="GO:1990756">
    <property type="term" value="F:ubiquitin-like ligase-substrate adaptor activity"/>
    <property type="evidence" value="ECO:0007669"/>
    <property type="project" value="TreeGrafter"/>
</dbReference>
<keyword evidence="11" id="KW-0677">Repeat</keyword>
<feature type="region of interest" description="Disordered" evidence="27">
    <location>
        <begin position="2058"/>
        <end position="2083"/>
    </location>
</feature>
<dbReference type="InterPro" id="IPR036322">
    <property type="entry name" value="WD40_repeat_dom_sf"/>
</dbReference>
<dbReference type="SMART" id="SM00320">
    <property type="entry name" value="WD40"/>
    <property type="match status" value="3"/>
</dbReference>
<evidence type="ECO:0000256" key="5">
    <source>
        <dbReference type="ARBA" id="ARBA00004419"/>
    </source>
</evidence>
<feature type="compositionally biased region" description="Low complexity" evidence="27">
    <location>
        <begin position="1387"/>
        <end position="1405"/>
    </location>
</feature>
<feature type="region of interest" description="Disordered" evidence="27">
    <location>
        <begin position="1873"/>
        <end position="1905"/>
    </location>
</feature>
<comment type="caution">
    <text evidence="31">The sequence shown here is derived from an EMBL/GenBank/DDBJ whole genome shotgun (WGS) entry which is preliminary data.</text>
</comment>
<protein>
    <recommendedName>
        <fullName evidence="33">NADPH oxidase 5</fullName>
    </recommendedName>
</protein>
<dbReference type="GO" id="GO:0080008">
    <property type="term" value="C:Cul4-RING E3 ubiquitin ligase complex"/>
    <property type="evidence" value="ECO:0007669"/>
    <property type="project" value="TreeGrafter"/>
</dbReference>
<dbReference type="PROSITE" id="PS51384">
    <property type="entry name" value="FAD_FR"/>
    <property type="match status" value="1"/>
</dbReference>
<keyword evidence="9 28" id="KW-0812">Transmembrane</keyword>
<keyword evidence="13" id="KW-0274">FAD</keyword>
<evidence type="ECO:0000256" key="27">
    <source>
        <dbReference type="SAM" id="MobiDB-lite"/>
    </source>
</evidence>
<feature type="region of interest" description="Disordered" evidence="27">
    <location>
        <begin position="1048"/>
        <end position="1082"/>
    </location>
</feature>
<feature type="compositionally biased region" description="Polar residues" evidence="27">
    <location>
        <begin position="1979"/>
        <end position="1988"/>
    </location>
</feature>
<keyword evidence="16" id="KW-0965">Cell junction</keyword>
<keyword evidence="8" id="KW-0285">Flavoprotein</keyword>
<dbReference type="Gene3D" id="3.40.50.80">
    <property type="entry name" value="Nucleotide-binding domain of ferredoxin-NADP reductase (FNR) module"/>
    <property type="match status" value="1"/>
</dbReference>
<keyword evidence="21" id="KW-0206">Cytoskeleton</keyword>
<keyword evidence="15" id="KW-0521">NADP</keyword>
<feature type="domain" description="FAD-binding FR-type" evidence="30">
    <location>
        <begin position="394"/>
        <end position="504"/>
    </location>
</feature>
<dbReference type="SUPFAM" id="SSF63380">
    <property type="entry name" value="Riboflavin synthase domain-like"/>
    <property type="match status" value="1"/>
</dbReference>
<feature type="compositionally biased region" description="Polar residues" evidence="27">
    <location>
        <begin position="1482"/>
        <end position="1491"/>
    </location>
</feature>
<dbReference type="InterPro" id="IPR052596">
    <property type="entry name" value="AMBRA1_autophagy"/>
</dbReference>
<dbReference type="FunFam" id="1.10.238.10:FF:000210">
    <property type="entry name" value="NADPH oxidase 5 isoform X2"/>
    <property type="match status" value="1"/>
</dbReference>
<dbReference type="FunFam" id="2.130.10.10:FF:000361">
    <property type="entry name" value="Activating molecule in beclin-1-regulated autophagy"/>
    <property type="match status" value="1"/>
</dbReference>
<dbReference type="PROSITE" id="PS50294">
    <property type="entry name" value="WD_REPEATS_REGION"/>
    <property type="match status" value="1"/>
</dbReference>
<evidence type="ECO:0000256" key="4">
    <source>
        <dbReference type="ARBA" id="ARBA00004246"/>
    </source>
</evidence>
<feature type="region of interest" description="Disordered" evidence="27">
    <location>
        <begin position="2102"/>
        <end position="2176"/>
    </location>
</feature>
<evidence type="ECO:0000313" key="32">
    <source>
        <dbReference type="Proteomes" id="UP001311232"/>
    </source>
</evidence>
<comment type="similarity">
    <text evidence="24">Belongs to the WD repeat AMBRA1 family.</text>
</comment>
<dbReference type="EMBL" id="JAHHUM010002631">
    <property type="protein sequence ID" value="KAK5602073.1"/>
    <property type="molecule type" value="Genomic_DNA"/>
</dbReference>
<evidence type="ECO:0000313" key="31">
    <source>
        <dbReference type="EMBL" id="KAK5602073.1"/>
    </source>
</evidence>
<feature type="repeat" description="WD" evidence="26">
    <location>
        <begin position="889"/>
        <end position="923"/>
    </location>
</feature>
<dbReference type="Pfam" id="PF08022">
    <property type="entry name" value="FAD_binding_8"/>
    <property type="match status" value="1"/>
</dbReference>
<dbReference type="GO" id="GO:0005776">
    <property type="term" value="C:autophagosome"/>
    <property type="evidence" value="ECO:0007669"/>
    <property type="project" value="UniProtKB-SubCell"/>
</dbReference>
<feature type="transmembrane region" description="Helical" evidence="28">
    <location>
        <begin position="312"/>
        <end position="336"/>
    </location>
</feature>
<dbReference type="InterPro" id="IPR039261">
    <property type="entry name" value="FNR_nucleotide-bd"/>
</dbReference>
<dbReference type="PROSITE" id="PS50082">
    <property type="entry name" value="WD_REPEATS_2"/>
    <property type="match status" value="1"/>
</dbReference>
<keyword evidence="12" id="KW-0833">Ubl conjugation pathway</keyword>
<evidence type="ECO:0000256" key="10">
    <source>
        <dbReference type="ARBA" id="ARBA00022723"/>
    </source>
</evidence>
<feature type="compositionally biased region" description="Polar residues" evidence="27">
    <location>
        <begin position="1218"/>
        <end position="1233"/>
    </location>
</feature>
<evidence type="ECO:0000256" key="28">
    <source>
        <dbReference type="SAM" id="Phobius"/>
    </source>
</evidence>
<dbReference type="SFLD" id="SFLDG01168">
    <property type="entry name" value="Ferric_reductase_subgroup_(FRE"/>
    <property type="match status" value="1"/>
</dbReference>
<evidence type="ECO:0000256" key="1">
    <source>
        <dbReference type="ARBA" id="ARBA00004123"/>
    </source>
</evidence>
<keyword evidence="10" id="KW-0479">Metal-binding</keyword>
<feature type="compositionally biased region" description="Pro residues" evidence="27">
    <location>
        <begin position="2074"/>
        <end position="2083"/>
    </location>
</feature>
<dbReference type="InterPro" id="IPR015943">
    <property type="entry name" value="WD40/YVTN_repeat-like_dom_sf"/>
</dbReference>
<evidence type="ECO:0000256" key="12">
    <source>
        <dbReference type="ARBA" id="ARBA00022786"/>
    </source>
</evidence>
<dbReference type="GO" id="GO:0005634">
    <property type="term" value="C:nucleus"/>
    <property type="evidence" value="ECO:0007669"/>
    <property type="project" value="UniProtKB-SubCell"/>
</dbReference>
<dbReference type="GO" id="GO:0005856">
    <property type="term" value="C:cytoskeleton"/>
    <property type="evidence" value="ECO:0007669"/>
    <property type="project" value="UniProtKB-SubCell"/>
</dbReference>
<feature type="transmembrane region" description="Helical" evidence="28">
    <location>
        <begin position="266"/>
        <end position="292"/>
    </location>
</feature>
<dbReference type="Pfam" id="PF13202">
    <property type="entry name" value="EF-hand_5"/>
    <property type="match status" value="1"/>
</dbReference>
<dbReference type="CDD" id="cd00051">
    <property type="entry name" value="EFh"/>
    <property type="match status" value="2"/>
</dbReference>
<reference evidence="31 32" key="1">
    <citation type="submission" date="2021-06" db="EMBL/GenBank/DDBJ databases">
        <authorList>
            <person name="Palmer J.M."/>
        </authorList>
    </citation>
    <scope>NUCLEOTIDE SEQUENCE [LARGE SCALE GENOMIC DNA]</scope>
    <source>
        <strain evidence="31 32">MEX-2019</strain>
        <tissue evidence="31">Muscle</tissue>
    </source>
</reference>
<evidence type="ECO:0000256" key="6">
    <source>
        <dbReference type="ARBA" id="ARBA00022490"/>
    </source>
</evidence>
<feature type="compositionally biased region" description="Low complexity" evidence="27">
    <location>
        <begin position="1990"/>
        <end position="2004"/>
    </location>
</feature>
<dbReference type="Proteomes" id="UP001311232">
    <property type="component" value="Unassembled WGS sequence"/>
</dbReference>
<feature type="region of interest" description="Disordered" evidence="27">
    <location>
        <begin position="1481"/>
        <end position="1508"/>
    </location>
</feature>
<dbReference type="PANTHER" id="PTHR22874">
    <property type="entry name" value="ACTIVATING MOLECULE IN BECN1-REGULATED AUTOPHAGY PROTEIN 1"/>
    <property type="match status" value="1"/>
</dbReference>
<dbReference type="PROSITE" id="PS50222">
    <property type="entry name" value="EF_HAND_2"/>
    <property type="match status" value="3"/>
</dbReference>
<dbReference type="InterPro" id="IPR013130">
    <property type="entry name" value="Fe3_Rdtase_TM_dom"/>
</dbReference>
<dbReference type="GO" id="GO:0008406">
    <property type="term" value="P:gonad development"/>
    <property type="evidence" value="ECO:0007669"/>
    <property type="project" value="UniProtKB-ARBA"/>
</dbReference>
<dbReference type="GO" id="GO:0048741">
    <property type="term" value="P:skeletal muscle fiber development"/>
    <property type="evidence" value="ECO:0007669"/>
    <property type="project" value="UniProtKB-ARBA"/>
</dbReference>
<evidence type="ECO:0000256" key="21">
    <source>
        <dbReference type="ARBA" id="ARBA00023212"/>
    </source>
</evidence>
<dbReference type="InterPro" id="IPR017938">
    <property type="entry name" value="Riboflavin_synthase-like_b-brl"/>
</dbReference>
<dbReference type="InterPro" id="IPR002048">
    <property type="entry name" value="EF_hand_dom"/>
</dbReference>
<keyword evidence="6" id="KW-0963">Cytoplasm</keyword>
<dbReference type="GO" id="GO:0007626">
    <property type="term" value="P:locomotory behavior"/>
    <property type="evidence" value="ECO:0007669"/>
    <property type="project" value="UniProtKB-ARBA"/>
</dbReference>
<keyword evidence="19" id="KW-0072">Autophagy</keyword>
<evidence type="ECO:0000256" key="8">
    <source>
        <dbReference type="ARBA" id="ARBA00022630"/>
    </source>
</evidence>
<evidence type="ECO:0000259" key="30">
    <source>
        <dbReference type="PROSITE" id="PS51384"/>
    </source>
</evidence>
<dbReference type="SUPFAM" id="SSF50978">
    <property type="entry name" value="WD40 repeat-like"/>
    <property type="match status" value="1"/>
</dbReference>
<evidence type="ECO:0000256" key="19">
    <source>
        <dbReference type="ARBA" id="ARBA00023006"/>
    </source>
</evidence>
<dbReference type="InterPro" id="IPR019775">
    <property type="entry name" value="WD40_repeat_CS"/>
</dbReference>
<gene>
    <name evidence="31" type="ORF">CRENBAI_017000</name>
</gene>
<proteinExistence type="inferred from homology"/>
<dbReference type="PANTHER" id="PTHR22874:SF1">
    <property type="entry name" value="ACTIVATING MOLECULE IN BECN1-REGULATED AUTOPHAGY PROTEIN 1"/>
    <property type="match status" value="1"/>
</dbReference>
<dbReference type="PROSITE" id="PS00678">
    <property type="entry name" value="WD_REPEATS_1"/>
    <property type="match status" value="1"/>
</dbReference>
<dbReference type="Pfam" id="PF13499">
    <property type="entry name" value="EF-hand_7"/>
    <property type="match status" value="1"/>
</dbReference>
<feature type="compositionally biased region" description="Low complexity" evidence="27">
    <location>
        <begin position="531"/>
        <end position="543"/>
    </location>
</feature>
<evidence type="ECO:0000256" key="3">
    <source>
        <dbReference type="ARBA" id="ARBA00004245"/>
    </source>
</evidence>
<evidence type="ECO:0008006" key="33">
    <source>
        <dbReference type="Google" id="ProtNLM"/>
    </source>
</evidence>
<feature type="compositionally biased region" description="Polar residues" evidence="27">
    <location>
        <begin position="1241"/>
        <end position="1255"/>
    </location>
</feature>
<keyword evidence="14" id="KW-0106">Calcium</keyword>
<feature type="compositionally biased region" description="Low complexity" evidence="27">
    <location>
        <begin position="1320"/>
        <end position="1329"/>
    </location>
</feature>
<feature type="region of interest" description="Disordered" evidence="27">
    <location>
        <begin position="1378"/>
        <end position="1458"/>
    </location>
</feature>
<dbReference type="SUPFAM" id="SSF52343">
    <property type="entry name" value="Ferredoxin reductase-like, C-terminal NADP-linked domain"/>
    <property type="match status" value="1"/>
</dbReference>
<evidence type="ECO:0000256" key="9">
    <source>
        <dbReference type="ARBA" id="ARBA00022692"/>
    </source>
</evidence>
<feature type="domain" description="EF-hand" evidence="29">
    <location>
        <begin position="119"/>
        <end position="154"/>
    </location>
</feature>
<evidence type="ECO:0000256" key="23">
    <source>
        <dbReference type="ARBA" id="ARBA00023329"/>
    </source>
</evidence>
<dbReference type="GO" id="GO:0043009">
    <property type="term" value="P:chordate embryonic development"/>
    <property type="evidence" value="ECO:0007669"/>
    <property type="project" value="UniProtKB-ARBA"/>
</dbReference>
<feature type="region of interest" description="Disordered" evidence="27">
    <location>
        <begin position="1294"/>
        <end position="1354"/>
    </location>
</feature>
<dbReference type="Pfam" id="PF00400">
    <property type="entry name" value="WD40"/>
    <property type="match status" value="1"/>
</dbReference>
<feature type="region of interest" description="Disordered" evidence="27">
    <location>
        <begin position="1112"/>
        <end position="1150"/>
    </location>
</feature>
<dbReference type="FunFam" id="3.40.50.80:FF:000012">
    <property type="entry name" value="NADPH oxidase, isoform B"/>
    <property type="match status" value="1"/>
</dbReference>
<dbReference type="SUPFAM" id="SSF47473">
    <property type="entry name" value="EF-hand"/>
    <property type="match status" value="1"/>
</dbReference>
<evidence type="ECO:0000256" key="20">
    <source>
        <dbReference type="ARBA" id="ARBA00023136"/>
    </source>
</evidence>